<dbReference type="EMBL" id="FNCO01000030">
    <property type="protein sequence ID" value="SDJ44609.1"/>
    <property type="molecule type" value="Genomic_DNA"/>
</dbReference>
<dbReference type="PANTHER" id="PTHR36121">
    <property type="entry name" value="PROTEIN SXY"/>
    <property type="match status" value="1"/>
</dbReference>
<evidence type="ECO:0000259" key="1">
    <source>
        <dbReference type="Pfam" id="PF04994"/>
    </source>
</evidence>
<gene>
    <name evidence="2" type="ORF">SAMN05216605_13025</name>
</gene>
<accession>A0A1G8TSX5</accession>
<evidence type="ECO:0000313" key="3">
    <source>
        <dbReference type="Proteomes" id="UP000182894"/>
    </source>
</evidence>
<dbReference type="Proteomes" id="UP000182894">
    <property type="component" value="Unassembled WGS sequence"/>
</dbReference>
<protein>
    <submittedName>
        <fullName evidence="2">TfoX C-terminal domain-containing protein</fullName>
    </submittedName>
</protein>
<name>A0A1G8TSX5_9PSED</name>
<keyword evidence="3" id="KW-1185">Reference proteome</keyword>
<dbReference type="Gene3D" id="1.10.150.20">
    <property type="entry name" value="5' to 3' exonuclease, C-terminal subdomain"/>
    <property type="match status" value="1"/>
</dbReference>
<dbReference type="PANTHER" id="PTHR36121:SF1">
    <property type="entry name" value="PROTEIN SXY"/>
    <property type="match status" value="1"/>
</dbReference>
<dbReference type="OrthoDB" id="1034776at2"/>
<dbReference type="Pfam" id="PF04994">
    <property type="entry name" value="TfoX_C"/>
    <property type="match status" value="1"/>
</dbReference>
<organism evidence="2 3">
    <name type="scientific">Pseudomonas abietaniphila</name>
    <dbReference type="NCBI Taxonomy" id="89065"/>
    <lineage>
        <taxon>Bacteria</taxon>
        <taxon>Pseudomonadati</taxon>
        <taxon>Pseudomonadota</taxon>
        <taxon>Gammaproteobacteria</taxon>
        <taxon>Pseudomonadales</taxon>
        <taxon>Pseudomonadaceae</taxon>
        <taxon>Pseudomonas</taxon>
    </lineage>
</organism>
<dbReference type="AlphaFoldDB" id="A0A1G8TSX5"/>
<evidence type="ECO:0000313" key="2">
    <source>
        <dbReference type="EMBL" id="SDJ44609.1"/>
    </source>
</evidence>
<reference evidence="3" key="1">
    <citation type="submission" date="2016-10" db="EMBL/GenBank/DDBJ databases">
        <authorList>
            <person name="Varghese N."/>
            <person name="Submissions S."/>
        </authorList>
    </citation>
    <scope>NUCLEOTIDE SEQUENCE [LARGE SCALE GENOMIC DNA]</scope>
    <source>
        <strain evidence="3">ATCC 700689</strain>
    </source>
</reference>
<dbReference type="RefSeq" id="WP_074759241.1">
    <property type="nucleotide sequence ID" value="NZ_FNCO01000030.1"/>
</dbReference>
<dbReference type="InterPro" id="IPR047525">
    <property type="entry name" value="TfoX-like"/>
</dbReference>
<proteinExistence type="predicted"/>
<feature type="domain" description="TfoX C-terminal" evidence="1">
    <location>
        <begin position="1"/>
        <end position="80"/>
    </location>
</feature>
<dbReference type="STRING" id="89065.SAMN05216605_13025"/>
<dbReference type="InterPro" id="IPR007077">
    <property type="entry name" value="TfoX_C"/>
</dbReference>
<sequence>MEDELQQMKNLGKTSVQWLHAAGIHNEADLRRLGAIHAYRAVKTRGFRTSKVLLYAIEGALLDQHWCDLPLEVKASLNEQVSGLDREALRPHTTAVEK</sequence>